<dbReference type="InterPro" id="IPR002159">
    <property type="entry name" value="CD36_fam"/>
</dbReference>
<evidence type="ECO:0000256" key="5">
    <source>
        <dbReference type="ARBA" id="ARBA00023136"/>
    </source>
</evidence>
<comment type="caution">
    <text evidence="7">The sequence shown here is derived from an EMBL/GenBank/DDBJ whole genome shotgun (WGS) entry which is preliminary data.</text>
</comment>
<gene>
    <name evidence="7" type="ORF">Naga_101477g1</name>
</gene>
<evidence type="ECO:0000256" key="4">
    <source>
        <dbReference type="ARBA" id="ARBA00022989"/>
    </source>
</evidence>
<evidence type="ECO:0000256" key="3">
    <source>
        <dbReference type="ARBA" id="ARBA00022692"/>
    </source>
</evidence>
<dbReference type="AlphaFoldDB" id="W7T1P3"/>
<comment type="similarity">
    <text evidence="2">Belongs to the CD36 family.</text>
</comment>
<comment type="subcellular location">
    <subcellularLocation>
        <location evidence="1">Membrane</location>
    </subcellularLocation>
</comment>
<dbReference type="EMBL" id="AZIL01002715">
    <property type="protein sequence ID" value="EWM20970.1"/>
    <property type="molecule type" value="Genomic_DNA"/>
</dbReference>
<protein>
    <submittedName>
        <fullName evidence="7">CD36 antigen</fullName>
    </submittedName>
</protein>
<evidence type="ECO:0000313" key="8">
    <source>
        <dbReference type="Proteomes" id="UP000019335"/>
    </source>
</evidence>
<keyword evidence="6" id="KW-0325">Glycoprotein</keyword>
<name>W7T1P3_9STRA</name>
<keyword evidence="4" id="KW-1133">Transmembrane helix</keyword>
<dbReference type="Pfam" id="PF01130">
    <property type="entry name" value="CD36"/>
    <property type="match status" value="1"/>
</dbReference>
<evidence type="ECO:0000313" key="7">
    <source>
        <dbReference type="EMBL" id="EWM20970.1"/>
    </source>
</evidence>
<keyword evidence="3" id="KW-0812">Transmembrane</keyword>
<accession>W7T1P3</accession>
<evidence type="ECO:0000256" key="1">
    <source>
        <dbReference type="ARBA" id="ARBA00004370"/>
    </source>
</evidence>
<sequence length="430" mass="46597">MSQSKDAWGVMQGYIDHLAVHFVKPVVETDVIRSNGGLVVTRSVHSWLTGRREPILALSLDSSDPRVLFSFLGADLSLTPEGGVEGGHGTCRMSNDVENTVTACAPVLDEASGEIREYRKTPSTFHTGKHFPHRIGQLAAHHGDEKIWGVWPRKTIVIQAGSREGGSNVQYGHSDGMQFPPLHRLEEARPVASEDTGVSSVLNGTLGLKELAALSFLDAGEAETSTGMEREEVVMADPASVSEDQLSVFLSKFVLPLWFRFQETVSLRGIRLLKFNLSPLTFSPQRPDASGFSMLGLGEGGREGLFNLTDLQTMPSFLSPPQFHGYPSLRKLPCLAGLRLSEIGKRQAARGSYLAVEPYTGTDKTEECTGGRTGGLKGWGKLRKLQYPGSRGAGVGESGRAPDEVWSSRSPKFGPFLPHRGIPTSSTLIT</sequence>
<evidence type="ECO:0000256" key="2">
    <source>
        <dbReference type="ARBA" id="ARBA00010532"/>
    </source>
</evidence>
<organism evidence="7 8">
    <name type="scientific">Nannochloropsis gaditana</name>
    <dbReference type="NCBI Taxonomy" id="72520"/>
    <lineage>
        <taxon>Eukaryota</taxon>
        <taxon>Sar</taxon>
        <taxon>Stramenopiles</taxon>
        <taxon>Ochrophyta</taxon>
        <taxon>Eustigmatophyceae</taxon>
        <taxon>Eustigmatales</taxon>
        <taxon>Monodopsidaceae</taxon>
        <taxon>Nannochloropsis</taxon>
    </lineage>
</organism>
<evidence type="ECO:0000256" key="6">
    <source>
        <dbReference type="ARBA" id="ARBA00023180"/>
    </source>
</evidence>
<keyword evidence="5" id="KW-0472">Membrane</keyword>
<keyword evidence="8" id="KW-1185">Reference proteome</keyword>
<dbReference type="GO" id="GO:0016020">
    <property type="term" value="C:membrane"/>
    <property type="evidence" value="ECO:0007669"/>
    <property type="project" value="UniProtKB-SubCell"/>
</dbReference>
<dbReference type="Proteomes" id="UP000019335">
    <property type="component" value="Unassembled WGS sequence"/>
</dbReference>
<proteinExistence type="inferred from homology"/>
<reference evidence="7 8" key="1">
    <citation type="journal article" date="2014" name="Mol. Plant">
        <title>Chromosome Scale Genome Assembly and Transcriptome Profiling of Nannochloropsis gaditana in Nitrogen Depletion.</title>
        <authorList>
            <person name="Corteggiani Carpinelli E."/>
            <person name="Telatin A."/>
            <person name="Vitulo N."/>
            <person name="Forcato C."/>
            <person name="D'Angelo M."/>
            <person name="Schiavon R."/>
            <person name="Vezzi A."/>
            <person name="Giacometti G.M."/>
            <person name="Morosinotto T."/>
            <person name="Valle G."/>
        </authorList>
    </citation>
    <scope>NUCLEOTIDE SEQUENCE [LARGE SCALE GENOMIC DNA]</scope>
    <source>
        <strain evidence="7 8">B-31</strain>
    </source>
</reference>